<dbReference type="SUPFAM" id="SSF54631">
    <property type="entry name" value="CBS-domain pair"/>
    <property type="match status" value="1"/>
</dbReference>
<proteinExistence type="predicted"/>
<dbReference type="EMBL" id="FXSZ01000001">
    <property type="protein sequence ID" value="SMO32562.1"/>
    <property type="molecule type" value="Genomic_DNA"/>
</dbReference>
<keyword evidence="9" id="KW-0407">Ion channel</keyword>
<feature type="transmembrane region" description="Helical" evidence="11">
    <location>
        <begin position="391"/>
        <end position="411"/>
    </location>
</feature>
<dbReference type="PROSITE" id="PS51371">
    <property type="entry name" value="CBS"/>
    <property type="match status" value="1"/>
</dbReference>
<evidence type="ECO:0000256" key="7">
    <source>
        <dbReference type="ARBA" id="ARBA00023173"/>
    </source>
</evidence>
<organism evidence="13 14">
    <name type="scientific">Solitalea koreensis</name>
    <dbReference type="NCBI Taxonomy" id="543615"/>
    <lineage>
        <taxon>Bacteria</taxon>
        <taxon>Pseudomonadati</taxon>
        <taxon>Bacteroidota</taxon>
        <taxon>Sphingobacteriia</taxon>
        <taxon>Sphingobacteriales</taxon>
        <taxon>Sphingobacteriaceae</taxon>
        <taxon>Solitalea</taxon>
    </lineage>
</organism>
<feature type="transmembrane region" description="Helical" evidence="11">
    <location>
        <begin position="43"/>
        <end position="62"/>
    </location>
</feature>
<keyword evidence="8" id="KW-0868">Chloride</keyword>
<evidence type="ECO:0000259" key="12">
    <source>
        <dbReference type="PROSITE" id="PS51371"/>
    </source>
</evidence>
<evidence type="ECO:0000256" key="10">
    <source>
        <dbReference type="PROSITE-ProRule" id="PRU00703"/>
    </source>
</evidence>
<evidence type="ECO:0000256" key="5">
    <source>
        <dbReference type="ARBA" id="ARBA00023065"/>
    </source>
</evidence>
<evidence type="ECO:0000313" key="14">
    <source>
        <dbReference type="Proteomes" id="UP000315971"/>
    </source>
</evidence>
<evidence type="ECO:0000256" key="1">
    <source>
        <dbReference type="ARBA" id="ARBA00004141"/>
    </source>
</evidence>
<dbReference type="PANTHER" id="PTHR43427">
    <property type="entry name" value="CHLORIDE CHANNEL PROTEIN CLC-E"/>
    <property type="match status" value="1"/>
</dbReference>
<dbReference type="InterPro" id="IPR000644">
    <property type="entry name" value="CBS_dom"/>
</dbReference>
<keyword evidence="3 11" id="KW-0812">Transmembrane</keyword>
<comment type="subcellular location">
    <subcellularLocation>
        <location evidence="1">Membrane</location>
        <topology evidence="1">Multi-pass membrane protein</topology>
    </subcellularLocation>
</comment>
<gene>
    <name evidence="13" type="ORF">SAMN06265350_10158</name>
</gene>
<feature type="domain" description="CBS" evidence="12">
    <location>
        <begin position="510"/>
        <end position="565"/>
    </location>
</feature>
<evidence type="ECO:0000256" key="6">
    <source>
        <dbReference type="ARBA" id="ARBA00023136"/>
    </source>
</evidence>
<sequence>MVLSGILVGLTAGMASVILKTIVHYIHRIYLYDFPFNAGKIGIYFLPLIGILITVFIVQYFFKGNDGRGIANILYDIARRSSLVDKIKMYSQVITSGITVGFGGSSGLEGPIAVTGSAIGSNFARSYGLNYKDRTLLVAAGGAAGIAGAFNAPITGVMFAMEVLLVGVAISEFIPLIIAAVCGALCTKVIFNEEILFHFKSLKEFSYYNVFFYVLLGVFCGFLSVYFARATHFVEHFFEQMGTRYYKKALIGGLLLAVLCFLFPPLQGDGYESVKLLASNNATALLNGSVWSLNGVSTNFLLLFVLLVGLVKVFATSLTLASGGNGGTFAPALFTGAFAGNFFASLFNLVGLDKQLPIANFTLVGMAGMLSGVMYAPLTGIFLIAEITGGYDLILPLMIVSVSSYVIAHSIEPFSMDTKIMATSGDIFSSDYDANILNTIRQAEFVETEFLQIEPVASIAALLALFGKSNASMIAVIDDGDFKGWITFDDVRSYMFDQEKQTNKTVADIMRPPRFFVNATDSLHSIMEKFDSSGLWYLPVLDQTNLIGFISKSDILHNYRKELARHSGKY</sequence>
<dbReference type="PRINTS" id="PR00762">
    <property type="entry name" value="CLCHANNEL"/>
</dbReference>
<dbReference type="Pfam" id="PF00654">
    <property type="entry name" value="Voltage_CLC"/>
    <property type="match status" value="1"/>
</dbReference>
<evidence type="ECO:0000256" key="8">
    <source>
        <dbReference type="ARBA" id="ARBA00023214"/>
    </source>
</evidence>
<feature type="transmembrane region" description="Helical" evidence="11">
    <location>
        <begin position="6"/>
        <end position="23"/>
    </location>
</feature>
<dbReference type="SUPFAM" id="SSF81340">
    <property type="entry name" value="Clc chloride channel"/>
    <property type="match status" value="1"/>
</dbReference>
<feature type="transmembrane region" description="Helical" evidence="11">
    <location>
        <begin position="173"/>
        <end position="191"/>
    </location>
</feature>
<dbReference type="AlphaFoldDB" id="A0A521ACN5"/>
<keyword evidence="10" id="KW-0129">CBS domain</keyword>
<dbReference type="Pfam" id="PF00571">
    <property type="entry name" value="CBS"/>
    <property type="match status" value="1"/>
</dbReference>
<dbReference type="InterPro" id="IPR050368">
    <property type="entry name" value="ClC-type_chloride_channel"/>
</dbReference>
<dbReference type="InterPro" id="IPR001807">
    <property type="entry name" value="ClC"/>
</dbReference>
<keyword evidence="6 11" id="KW-0472">Membrane</keyword>
<evidence type="ECO:0000256" key="11">
    <source>
        <dbReference type="SAM" id="Phobius"/>
    </source>
</evidence>
<evidence type="ECO:0000256" key="2">
    <source>
        <dbReference type="ARBA" id="ARBA00022448"/>
    </source>
</evidence>
<dbReference type="CDD" id="cd00400">
    <property type="entry name" value="Voltage_gated_ClC"/>
    <property type="match status" value="1"/>
</dbReference>
<feature type="transmembrane region" description="Helical" evidence="11">
    <location>
        <begin position="332"/>
        <end position="352"/>
    </location>
</feature>
<dbReference type="PANTHER" id="PTHR43427:SF6">
    <property type="entry name" value="CHLORIDE CHANNEL PROTEIN CLC-E"/>
    <property type="match status" value="1"/>
</dbReference>
<dbReference type="InterPro" id="IPR046342">
    <property type="entry name" value="CBS_dom_sf"/>
</dbReference>
<name>A0A521ACN5_9SPHI</name>
<dbReference type="Gene3D" id="1.10.3080.10">
    <property type="entry name" value="Clc chloride channel"/>
    <property type="match status" value="1"/>
</dbReference>
<feature type="transmembrane region" description="Helical" evidence="11">
    <location>
        <begin position="136"/>
        <end position="161"/>
    </location>
</feature>
<dbReference type="Proteomes" id="UP000315971">
    <property type="component" value="Unassembled WGS sequence"/>
</dbReference>
<protein>
    <submittedName>
        <fullName evidence="13">Chloride channel protein, CIC family</fullName>
    </submittedName>
</protein>
<keyword evidence="2" id="KW-0813">Transport</keyword>
<dbReference type="GO" id="GO:0005254">
    <property type="term" value="F:chloride channel activity"/>
    <property type="evidence" value="ECO:0007669"/>
    <property type="project" value="UniProtKB-KW"/>
</dbReference>
<keyword evidence="7" id="KW-0869">Chloride channel</keyword>
<dbReference type="CDD" id="cd02205">
    <property type="entry name" value="CBS_pair_SF"/>
    <property type="match status" value="1"/>
</dbReference>
<feature type="transmembrane region" description="Helical" evidence="11">
    <location>
        <begin position="300"/>
        <end position="320"/>
    </location>
</feature>
<accession>A0A521ACN5</accession>
<keyword evidence="5" id="KW-0406">Ion transport</keyword>
<dbReference type="GO" id="GO:0034707">
    <property type="term" value="C:chloride channel complex"/>
    <property type="evidence" value="ECO:0007669"/>
    <property type="project" value="UniProtKB-KW"/>
</dbReference>
<feature type="transmembrane region" description="Helical" evidence="11">
    <location>
        <begin position="211"/>
        <end position="228"/>
    </location>
</feature>
<keyword evidence="14" id="KW-1185">Reference proteome</keyword>
<evidence type="ECO:0000256" key="4">
    <source>
        <dbReference type="ARBA" id="ARBA00022989"/>
    </source>
</evidence>
<dbReference type="Gene3D" id="3.10.580.10">
    <property type="entry name" value="CBS-domain"/>
    <property type="match status" value="1"/>
</dbReference>
<feature type="transmembrane region" description="Helical" evidence="11">
    <location>
        <begin position="358"/>
        <end position="384"/>
    </location>
</feature>
<evidence type="ECO:0000256" key="9">
    <source>
        <dbReference type="ARBA" id="ARBA00023303"/>
    </source>
</evidence>
<dbReference type="InterPro" id="IPR014743">
    <property type="entry name" value="Cl-channel_core"/>
</dbReference>
<evidence type="ECO:0000313" key="13">
    <source>
        <dbReference type="EMBL" id="SMO32562.1"/>
    </source>
</evidence>
<keyword evidence="4 11" id="KW-1133">Transmembrane helix</keyword>
<reference evidence="13 14" key="1">
    <citation type="submission" date="2017-05" db="EMBL/GenBank/DDBJ databases">
        <authorList>
            <person name="Varghese N."/>
            <person name="Submissions S."/>
        </authorList>
    </citation>
    <scope>NUCLEOTIDE SEQUENCE [LARGE SCALE GENOMIC DNA]</scope>
    <source>
        <strain evidence="13 14">DSM 21342</strain>
    </source>
</reference>
<feature type="transmembrane region" description="Helical" evidence="11">
    <location>
        <begin position="249"/>
        <end position="266"/>
    </location>
</feature>
<evidence type="ECO:0000256" key="3">
    <source>
        <dbReference type="ARBA" id="ARBA00022692"/>
    </source>
</evidence>